<evidence type="ECO:0000256" key="2">
    <source>
        <dbReference type="ARBA" id="ARBA00022741"/>
    </source>
</evidence>
<evidence type="ECO:0000256" key="4">
    <source>
        <dbReference type="ARBA" id="ARBA00022806"/>
    </source>
</evidence>
<reference evidence="7" key="1">
    <citation type="submission" date="2023-08" db="EMBL/GenBank/DDBJ databases">
        <title>The novel hydrolase IpcH responsible for the initial isoprocarb degradation step in Rhodococcus sp. D-6.</title>
        <authorList>
            <person name="Zhu Q."/>
        </authorList>
    </citation>
    <scope>NUCLEOTIDE SEQUENCE</scope>
    <source>
        <strain evidence="7">D-6</strain>
    </source>
</reference>
<gene>
    <name evidence="7" type="ORF">RBB84_03530</name>
</gene>
<organism evidence="7">
    <name type="scientific">Rhodococcus sp. D-6</name>
    <dbReference type="NCBI Taxonomy" id="1387842"/>
    <lineage>
        <taxon>Bacteria</taxon>
        <taxon>Bacillati</taxon>
        <taxon>Actinomycetota</taxon>
        <taxon>Actinomycetes</taxon>
        <taxon>Mycobacteriales</taxon>
        <taxon>Nocardiaceae</taxon>
        <taxon>Rhodococcus</taxon>
    </lineage>
</organism>
<dbReference type="EMBL" id="CP132970">
    <property type="protein sequence ID" value="XBW05055.1"/>
    <property type="molecule type" value="Genomic_DNA"/>
</dbReference>
<dbReference type="InterPro" id="IPR008271">
    <property type="entry name" value="Ser/Thr_kinase_AS"/>
</dbReference>
<dbReference type="InterPro" id="IPR050534">
    <property type="entry name" value="Coronavir_polyprotein_1ab"/>
</dbReference>
<keyword evidence="4" id="KW-0347">Helicase</keyword>
<dbReference type="GO" id="GO:0004672">
    <property type="term" value="F:protein kinase activity"/>
    <property type="evidence" value="ECO:0007669"/>
    <property type="project" value="InterPro"/>
</dbReference>
<evidence type="ECO:0000256" key="3">
    <source>
        <dbReference type="ARBA" id="ARBA00022801"/>
    </source>
</evidence>
<dbReference type="Pfam" id="PF00069">
    <property type="entry name" value="Pkinase"/>
    <property type="match status" value="1"/>
</dbReference>
<dbReference type="CDD" id="cd18808">
    <property type="entry name" value="SF1_C_Upf1"/>
    <property type="match status" value="1"/>
</dbReference>
<dbReference type="InterPro" id="IPR000719">
    <property type="entry name" value="Prot_kinase_dom"/>
</dbReference>
<evidence type="ECO:0000313" key="7">
    <source>
        <dbReference type="EMBL" id="XBW05055.1"/>
    </source>
</evidence>
<feature type="domain" description="Protein kinase" evidence="6">
    <location>
        <begin position="11"/>
        <end position="253"/>
    </location>
</feature>
<dbReference type="InterPro" id="IPR041677">
    <property type="entry name" value="DNA2/NAM7_AAA_11"/>
</dbReference>
<protein>
    <submittedName>
        <fullName evidence="7">AAA domain-containing protein</fullName>
    </submittedName>
</protein>
<evidence type="ECO:0000259" key="6">
    <source>
        <dbReference type="PROSITE" id="PS50011"/>
    </source>
</evidence>
<dbReference type="PROSITE" id="PS50011">
    <property type="entry name" value="PROTEIN_KINASE_DOM"/>
    <property type="match status" value="1"/>
</dbReference>
<dbReference type="PROSITE" id="PS00108">
    <property type="entry name" value="PROTEIN_KINASE_ST"/>
    <property type="match status" value="1"/>
</dbReference>
<keyword evidence="5" id="KW-0067">ATP-binding</keyword>
<dbReference type="InterPro" id="IPR027417">
    <property type="entry name" value="P-loop_NTPase"/>
</dbReference>
<evidence type="ECO:0000256" key="5">
    <source>
        <dbReference type="ARBA" id="ARBA00022840"/>
    </source>
</evidence>
<dbReference type="PANTHER" id="PTHR43788:SF8">
    <property type="entry name" value="DNA-BINDING PROTEIN SMUBP-2"/>
    <property type="match status" value="1"/>
</dbReference>
<keyword evidence="2" id="KW-0547">Nucleotide-binding</keyword>
<dbReference type="SUPFAM" id="SSF56112">
    <property type="entry name" value="Protein kinase-like (PK-like)"/>
    <property type="match status" value="1"/>
</dbReference>
<comment type="similarity">
    <text evidence="1">Belongs to the DNA2/NAM7 helicase family.</text>
</comment>
<dbReference type="Gene3D" id="1.10.510.10">
    <property type="entry name" value="Transferase(Phosphotransferase) domain 1"/>
    <property type="match status" value="1"/>
</dbReference>
<dbReference type="RefSeq" id="WP_064256662.1">
    <property type="nucleotide sequence ID" value="NZ_CP132970.1"/>
</dbReference>
<sequence length="1131" mass="126188">MAPEQVGRHFVLLKTDKRSGGLSTVRKAVDTRDGSAVAVKFVIGSSDELTQKVFEREVRALKSLSHRNIVGFRDAGVDESGTYYLVLDWVDRNLHDLMKDPPWQGWDDLYDVIAKPMIDGLAHAHLQQLEHRDIKPGNILIDDSGAPLLADFGIAKIRGDEPHSELTVQHYRSGVYAPPELESHLPYVRDVYSVGVVLLQCLTGSSIKDFPDVQRALDSVNVRPDVLKIIEACVSPEPTERPVNASALADEFSRIERERVARYEKPRNVLWLKLTQAAQKHLVGEPVDHSLAAAKLQKDLSGEVFVRYGTDSSGRRDRNMLLLFGSEHRYTLKPEKDEPKFVVTAAPTPELEDLEGGRRRSLALPPIFTWTVRQPLNTHLSERARDHLMELLDDYYERQDDPASEPGTQGGDELFDLWLRVLDAREELTRGEQRSMPYKSVHVDGRRGKFVLTEPQEADLIGTDWQVVDQQSERRFAYGEVIDQSEDELTLLSSRPLTSLPKSAALVPYDAPSAISLSRQRNAVTAVRNGATPGPDLRSVLLDPSSSSTPEAEVVHSWSAELDTLKKRAVQLALGANDILVVQGPPGTGKTRFIAETVIQTLRKWPRARILIASQTHVAVDNAVERLHNAGVRGLVRLAGANESVVQPEVRDLLLDKQIRRWAEGVRSRAESHIARRANALGLETHHLRAAMVLGQLAAVSSSLEMMQQHVTDLSATKSASSELLTVVENGDPFDRYQAKLDQLSERRQALAEQAQAHLVGDLTISTEIGSIEARHAIDALVGDSPHALELLKLWELQANWLERIEVEEDSLASIFLAGTSVLAGTCTGFLRNKAVGQLEFDLCIVDEASKATLTEALVPMSRAKRWVLVGDTRQLPPTDEELLRDTKVLNEYGLSADDVTETLFQRLVDHLPEHSQLMLEEQYRMIRPIGDLISTCFYEGRLRSPRTEGLKGYAKVMGGAVTWIDTALRTDRREQGTTSFVNRAEAKLLVTQLDTIDRAINIGFIEIEDRELEVLVIAPYKSQVEELRRRLAPKRFSHLSISVMSVDAVQGREADLAFVSLTRSNSQGRLGFLGADYWRRINVALSRARFGLTIIGDAEFIRGTHGSLRNVLEYIEQHPADCEVRQAGRD</sequence>
<dbReference type="SUPFAM" id="SSF52540">
    <property type="entry name" value="P-loop containing nucleoside triphosphate hydrolases"/>
    <property type="match status" value="1"/>
</dbReference>
<dbReference type="PANTHER" id="PTHR43788">
    <property type="entry name" value="DNA2/NAM7 HELICASE FAMILY MEMBER"/>
    <property type="match status" value="1"/>
</dbReference>
<dbReference type="KEGG" id="rhox:RBB84_03530"/>
<dbReference type="Pfam" id="PF13087">
    <property type="entry name" value="AAA_12"/>
    <property type="match status" value="1"/>
</dbReference>
<accession>A0AAU7UYP0</accession>
<keyword evidence="3" id="KW-0378">Hydrolase</keyword>
<dbReference type="GO" id="GO:0016787">
    <property type="term" value="F:hydrolase activity"/>
    <property type="evidence" value="ECO:0007669"/>
    <property type="project" value="UniProtKB-KW"/>
</dbReference>
<dbReference type="InterPro" id="IPR011009">
    <property type="entry name" value="Kinase-like_dom_sf"/>
</dbReference>
<dbReference type="Gene3D" id="3.40.50.300">
    <property type="entry name" value="P-loop containing nucleotide triphosphate hydrolases"/>
    <property type="match status" value="2"/>
</dbReference>
<dbReference type="GO" id="GO:0043139">
    <property type="term" value="F:5'-3' DNA helicase activity"/>
    <property type="evidence" value="ECO:0007669"/>
    <property type="project" value="TreeGrafter"/>
</dbReference>
<proteinExistence type="inferred from homology"/>
<dbReference type="InterPro" id="IPR041679">
    <property type="entry name" value="DNA2/NAM7-like_C"/>
</dbReference>
<dbReference type="SMART" id="SM00220">
    <property type="entry name" value="S_TKc"/>
    <property type="match status" value="1"/>
</dbReference>
<name>A0AAU7UYP0_9NOCA</name>
<evidence type="ECO:0000256" key="1">
    <source>
        <dbReference type="ARBA" id="ARBA00007913"/>
    </source>
</evidence>
<dbReference type="InterPro" id="IPR047187">
    <property type="entry name" value="SF1_C_Upf1"/>
</dbReference>
<dbReference type="Pfam" id="PF13086">
    <property type="entry name" value="AAA_11"/>
    <property type="match status" value="1"/>
</dbReference>
<dbReference type="CDD" id="cd14014">
    <property type="entry name" value="STKc_PknB_like"/>
    <property type="match status" value="1"/>
</dbReference>
<dbReference type="AlphaFoldDB" id="A0AAU7UYP0"/>
<dbReference type="GO" id="GO:0005524">
    <property type="term" value="F:ATP binding"/>
    <property type="evidence" value="ECO:0007669"/>
    <property type="project" value="UniProtKB-KW"/>
</dbReference>